<dbReference type="SMART" id="SM00238">
    <property type="entry name" value="BIR"/>
    <property type="match status" value="3"/>
</dbReference>
<evidence type="ECO:0000313" key="10">
    <source>
        <dbReference type="Proteomes" id="UP001519460"/>
    </source>
</evidence>
<dbReference type="CDD" id="cd16713">
    <property type="entry name" value="RING-HC_BIRC2_3_7"/>
    <property type="match status" value="1"/>
</dbReference>
<dbReference type="CDD" id="cd00022">
    <property type="entry name" value="BIR"/>
    <property type="match status" value="2"/>
</dbReference>
<evidence type="ECO:0000256" key="4">
    <source>
        <dbReference type="ARBA" id="ARBA00022771"/>
    </source>
</evidence>
<feature type="region of interest" description="Disordered" evidence="7">
    <location>
        <begin position="323"/>
        <end position="348"/>
    </location>
</feature>
<dbReference type="Gene3D" id="1.10.8.10">
    <property type="entry name" value="DNA helicase RuvA subunit, C-terminal domain"/>
    <property type="match status" value="1"/>
</dbReference>
<dbReference type="GO" id="GO:0008270">
    <property type="term" value="F:zinc ion binding"/>
    <property type="evidence" value="ECO:0007669"/>
    <property type="project" value="UniProtKB-KW"/>
</dbReference>
<dbReference type="InterPro" id="IPR001370">
    <property type="entry name" value="BIR_rpt"/>
</dbReference>
<feature type="region of interest" description="Disordered" evidence="7">
    <location>
        <begin position="554"/>
        <end position="578"/>
    </location>
</feature>
<keyword evidence="5" id="KW-0862">Zinc</keyword>
<dbReference type="EMBL" id="JACVVK020000286">
    <property type="protein sequence ID" value="KAK7480203.1"/>
    <property type="molecule type" value="Genomic_DNA"/>
</dbReference>
<dbReference type="InterPro" id="IPR050784">
    <property type="entry name" value="IAP"/>
</dbReference>
<evidence type="ECO:0000256" key="2">
    <source>
        <dbReference type="ARBA" id="ARBA00022703"/>
    </source>
</evidence>
<dbReference type="FunFam" id="1.10.1170.10:FF:000002">
    <property type="entry name" value="Baculoviral IAP repeat containing 7"/>
    <property type="match status" value="1"/>
</dbReference>
<protein>
    <recommendedName>
        <fullName evidence="8">RING-type domain-containing protein</fullName>
    </recommendedName>
</protein>
<dbReference type="Gene3D" id="3.30.40.10">
    <property type="entry name" value="Zinc/RING finger domain, C3HC4 (zinc finger)"/>
    <property type="match status" value="1"/>
</dbReference>
<keyword evidence="2" id="KW-0053">Apoptosis</keyword>
<evidence type="ECO:0000256" key="7">
    <source>
        <dbReference type="SAM" id="MobiDB-lite"/>
    </source>
</evidence>
<dbReference type="GO" id="GO:0006915">
    <property type="term" value="P:apoptotic process"/>
    <property type="evidence" value="ECO:0007669"/>
    <property type="project" value="UniProtKB-KW"/>
</dbReference>
<dbReference type="InterPro" id="IPR013083">
    <property type="entry name" value="Znf_RING/FYVE/PHD"/>
</dbReference>
<dbReference type="PROSITE" id="PS50089">
    <property type="entry name" value="ZF_RING_2"/>
    <property type="match status" value="1"/>
</dbReference>
<feature type="region of interest" description="Disordered" evidence="7">
    <location>
        <begin position="455"/>
        <end position="489"/>
    </location>
</feature>
<dbReference type="SUPFAM" id="SSF57924">
    <property type="entry name" value="Inhibitor of apoptosis (IAP) repeat"/>
    <property type="match status" value="3"/>
</dbReference>
<accession>A0ABD0JZG7</accession>
<keyword evidence="3" id="KW-0479">Metal-binding</keyword>
<feature type="domain" description="RING-type" evidence="8">
    <location>
        <begin position="597"/>
        <end position="632"/>
    </location>
</feature>
<proteinExistence type="inferred from homology"/>
<reference evidence="9 10" key="1">
    <citation type="journal article" date="2023" name="Sci. Data">
        <title>Genome assembly of the Korean intertidal mud-creeper Batillaria attramentaria.</title>
        <authorList>
            <person name="Patra A.K."/>
            <person name="Ho P.T."/>
            <person name="Jun S."/>
            <person name="Lee S.J."/>
            <person name="Kim Y."/>
            <person name="Won Y.J."/>
        </authorList>
    </citation>
    <scope>NUCLEOTIDE SEQUENCE [LARGE SCALE GENOMIC DNA]</scope>
    <source>
        <strain evidence="9">Wonlab-2016</strain>
    </source>
</reference>
<sequence length="644" mass="70924">MAELMTVAGADLYGFHSNHTPIDGVLMCRQEARLASFCQLPEYEGFHPILLAGAGLFYGGTADTVQCFSCLRTFSGWRAQGADPVELHRQNAPECQHLLGEDNSNVPIPVPDVHTRERVKDMLRQRYSQMERNSSSLSPRFRRLLHETGGGGGRAVGTVDPSDVDDYRVPILPPLAVGPEVAPPDVAGHQEIPAVAPSAHTWHDPGDLPETPLDAPDPSTSPEIDLELCKTSVTERLKTFEHWPASAQVHPADLAHAGFVHTGPQDRVQCVFCEGSLRNWHAGDMPSLEHQRHFPACIMARSSQPGTPNLGYLRGDRRRTSSPLLVPSGSGVHTIADSPSPTDAAREVTPTGIVTERPKHGGMAIEAARIASYRNWPPGKTQTPQQLAKAGFFYAGFNDSVKCFFCDGGLRNWEREDDPWHEHARWFPRCKYVRQVKGDHFVEQVLAEEGGKVPQSATYEGDQEGNLRVVERERTRSGSTGQEPAENRRVVEPREVTARMDSPVVQAVLNMDIPQELVRRAIEQRLRNTGDDFPSMEALLEVVFALPAGYHGENRSGNQGAETGVGQPVPGEMRVGPEEAPRSLIEENRQLKEQRTCKICMDEEVCVVFVPCGHLVCCATCAPPLSKCPICRSTIRGTVRTYMS</sequence>
<dbReference type="Gene3D" id="1.10.1170.10">
    <property type="entry name" value="Inhibitor Of Apoptosis Protein (2mihbC-IAP-1), Chain A"/>
    <property type="match status" value="3"/>
</dbReference>
<keyword evidence="10" id="KW-1185">Reference proteome</keyword>
<dbReference type="PROSITE" id="PS50143">
    <property type="entry name" value="BIR_REPEAT_2"/>
    <property type="match status" value="3"/>
</dbReference>
<dbReference type="PANTHER" id="PTHR10044:SF139">
    <property type="entry name" value="DEATH-ASSOCIATED INHIBITOR OF APOPTOSIS 2"/>
    <property type="match status" value="1"/>
</dbReference>
<comment type="caution">
    <text evidence="9">The sequence shown here is derived from an EMBL/GenBank/DDBJ whole genome shotgun (WGS) entry which is preliminary data.</text>
</comment>
<organism evidence="9 10">
    <name type="scientific">Batillaria attramentaria</name>
    <dbReference type="NCBI Taxonomy" id="370345"/>
    <lineage>
        <taxon>Eukaryota</taxon>
        <taxon>Metazoa</taxon>
        <taxon>Spiralia</taxon>
        <taxon>Lophotrochozoa</taxon>
        <taxon>Mollusca</taxon>
        <taxon>Gastropoda</taxon>
        <taxon>Caenogastropoda</taxon>
        <taxon>Sorbeoconcha</taxon>
        <taxon>Cerithioidea</taxon>
        <taxon>Batillariidae</taxon>
        <taxon>Batillaria</taxon>
    </lineage>
</organism>
<dbReference type="Proteomes" id="UP001519460">
    <property type="component" value="Unassembled WGS sequence"/>
</dbReference>
<comment type="similarity">
    <text evidence="1">Belongs to the IAP family.</text>
</comment>
<dbReference type="AlphaFoldDB" id="A0ABD0JZG7"/>
<dbReference type="PANTHER" id="PTHR10044">
    <property type="entry name" value="INHIBITOR OF APOPTOSIS"/>
    <property type="match status" value="1"/>
</dbReference>
<dbReference type="FunFam" id="3.30.40.10:FF:000184">
    <property type="entry name" value="Baculoviral IAP repeat containing 2"/>
    <property type="match status" value="1"/>
</dbReference>
<evidence type="ECO:0000256" key="3">
    <source>
        <dbReference type="ARBA" id="ARBA00022723"/>
    </source>
</evidence>
<dbReference type="Pfam" id="PF00653">
    <property type="entry name" value="BIR"/>
    <property type="match status" value="3"/>
</dbReference>
<feature type="region of interest" description="Disordered" evidence="7">
    <location>
        <begin position="198"/>
        <end position="222"/>
    </location>
</feature>
<evidence type="ECO:0000256" key="5">
    <source>
        <dbReference type="ARBA" id="ARBA00022833"/>
    </source>
</evidence>
<dbReference type="InterPro" id="IPR001841">
    <property type="entry name" value="Znf_RING"/>
</dbReference>
<evidence type="ECO:0000256" key="6">
    <source>
        <dbReference type="PROSITE-ProRule" id="PRU00175"/>
    </source>
</evidence>
<evidence type="ECO:0000259" key="8">
    <source>
        <dbReference type="PROSITE" id="PS50089"/>
    </source>
</evidence>
<dbReference type="CDD" id="cd14321">
    <property type="entry name" value="UBA_IAPs"/>
    <property type="match status" value="1"/>
</dbReference>
<gene>
    <name evidence="9" type="ORF">BaRGS_00028588</name>
</gene>
<name>A0ABD0JZG7_9CAEN</name>
<keyword evidence="4 6" id="KW-0863">Zinc-finger</keyword>
<dbReference type="PROSITE" id="PS01282">
    <property type="entry name" value="BIR_REPEAT_1"/>
    <property type="match status" value="1"/>
</dbReference>
<evidence type="ECO:0000313" key="9">
    <source>
        <dbReference type="EMBL" id="KAK7480203.1"/>
    </source>
</evidence>
<evidence type="ECO:0000256" key="1">
    <source>
        <dbReference type="ARBA" id="ARBA00006672"/>
    </source>
</evidence>
<dbReference type="Pfam" id="PF13920">
    <property type="entry name" value="zf-C3HC4_3"/>
    <property type="match status" value="1"/>
</dbReference>
<dbReference type="FunFam" id="1.10.1170.10:FF:000003">
    <property type="entry name" value="E3 ubiquitin-protein ligase XIAP"/>
    <property type="match status" value="1"/>
</dbReference>